<dbReference type="GO" id="GO:0007017">
    <property type="term" value="P:microtubule-based process"/>
    <property type="evidence" value="ECO:0007669"/>
    <property type="project" value="TreeGrafter"/>
</dbReference>
<evidence type="ECO:0000256" key="4">
    <source>
        <dbReference type="ARBA" id="ARBA00022840"/>
    </source>
</evidence>
<reference evidence="6" key="1">
    <citation type="journal article" date="2020" name="bioRxiv">
        <title>Hybrid origin of Populus tomentosa Carr. identified through genome sequencing and phylogenomic analysis.</title>
        <authorList>
            <person name="An X."/>
            <person name="Gao K."/>
            <person name="Chen Z."/>
            <person name="Li J."/>
            <person name="Yang X."/>
            <person name="Yang X."/>
            <person name="Zhou J."/>
            <person name="Guo T."/>
            <person name="Zhao T."/>
            <person name="Huang S."/>
            <person name="Miao D."/>
            <person name="Khan W.U."/>
            <person name="Rao P."/>
            <person name="Ye M."/>
            <person name="Lei B."/>
            <person name="Liao W."/>
            <person name="Wang J."/>
            <person name="Ji L."/>
            <person name="Li Y."/>
            <person name="Guo B."/>
            <person name="Mustafa N.S."/>
            <person name="Li S."/>
            <person name="Yun Q."/>
            <person name="Keller S.R."/>
            <person name="Mao J."/>
            <person name="Zhang R."/>
            <person name="Strauss S.H."/>
        </authorList>
    </citation>
    <scope>NUCLEOTIDE SEQUENCE</scope>
    <source>
        <strain evidence="6">GM15</strain>
        <tissue evidence="6">Leaf</tissue>
    </source>
</reference>
<evidence type="ECO:0000256" key="5">
    <source>
        <dbReference type="SAM" id="SignalP"/>
    </source>
</evidence>
<dbReference type="PANTHER" id="PTHR43671">
    <property type="entry name" value="SERINE/THREONINE-PROTEIN KINASE NEK"/>
    <property type="match status" value="1"/>
</dbReference>
<gene>
    <name evidence="6" type="ORF">POTOM_059416</name>
</gene>
<comment type="caution">
    <text evidence="6">The sequence shown here is derived from an EMBL/GenBank/DDBJ whole genome shotgun (WGS) entry which is preliminary data.</text>
</comment>
<evidence type="ECO:0000313" key="6">
    <source>
        <dbReference type="EMBL" id="KAG6737885.1"/>
    </source>
</evidence>
<dbReference type="OrthoDB" id="1749072at2759"/>
<name>A0A8X8C232_POPTO</name>
<dbReference type="GO" id="GO:0005524">
    <property type="term" value="F:ATP binding"/>
    <property type="evidence" value="ECO:0007669"/>
    <property type="project" value="UniProtKB-KW"/>
</dbReference>
<keyword evidence="4" id="KW-0067">ATP-binding</keyword>
<accession>A0A8X8C232</accession>
<evidence type="ECO:0000256" key="1">
    <source>
        <dbReference type="ARBA" id="ARBA00022679"/>
    </source>
</evidence>
<sequence length="70" mass="8103">MALFIFLFSMPLHVTWVVGTPNYMFPELLADIPYGYKLDIWSLAHRPAFRAPGCCMWVFTSPSTVRNFET</sequence>
<organism evidence="6 7">
    <name type="scientific">Populus tomentosa</name>
    <name type="common">Chinese white poplar</name>
    <dbReference type="NCBI Taxonomy" id="118781"/>
    <lineage>
        <taxon>Eukaryota</taxon>
        <taxon>Viridiplantae</taxon>
        <taxon>Streptophyta</taxon>
        <taxon>Embryophyta</taxon>
        <taxon>Tracheophyta</taxon>
        <taxon>Spermatophyta</taxon>
        <taxon>Magnoliopsida</taxon>
        <taxon>eudicotyledons</taxon>
        <taxon>Gunneridae</taxon>
        <taxon>Pentapetalae</taxon>
        <taxon>rosids</taxon>
        <taxon>fabids</taxon>
        <taxon>Malpighiales</taxon>
        <taxon>Salicaceae</taxon>
        <taxon>Saliceae</taxon>
        <taxon>Populus</taxon>
    </lineage>
</organism>
<protein>
    <recommendedName>
        <fullName evidence="8">Protein kinase domain-containing protein</fullName>
    </recommendedName>
</protein>
<dbReference type="InterPro" id="IPR050660">
    <property type="entry name" value="NEK_Ser/Thr_kinase"/>
</dbReference>
<dbReference type="AlphaFoldDB" id="A0A8X8C232"/>
<proteinExistence type="predicted"/>
<keyword evidence="5" id="KW-0732">Signal</keyword>
<dbReference type="PANTHER" id="PTHR43671:SF63">
    <property type="entry name" value="SERINE_THREONINE-PROTEIN KINASE NEK6 ISOFORM X1"/>
    <property type="match status" value="1"/>
</dbReference>
<evidence type="ECO:0000313" key="7">
    <source>
        <dbReference type="Proteomes" id="UP000886885"/>
    </source>
</evidence>
<dbReference type="GO" id="GO:0004674">
    <property type="term" value="F:protein serine/threonine kinase activity"/>
    <property type="evidence" value="ECO:0007669"/>
    <property type="project" value="TreeGrafter"/>
</dbReference>
<feature type="signal peptide" evidence="5">
    <location>
        <begin position="1"/>
        <end position="19"/>
    </location>
</feature>
<dbReference type="GO" id="GO:0055028">
    <property type="term" value="C:cortical microtubule"/>
    <property type="evidence" value="ECO:0007669"/>
    <property type="project" value="TreeGrafter"/>
</dbReference>
<keyword evidence="1" id="KW-0808">Transferase</keyword>
<keyword evidence="3" id="KW-0418">Kinase</keyword>
<keyword evidence="7" id="KW-1185">Reference proteome</keyword>
<dbReference type="Proteomes" id="UP000886885">
    <property type="component" value="Chromosome 19D"/>
</dbReference>
<evidence type="ECO:0000256" key="3">
    <source>
        <dbReference type="ARBA" id="ARBA00022777"/>
    </source>
</evidence>
<evidence type="ECO:0000256" key="2">
    <source>
        <dbReference type="ARBA" id="ARBA00022741"/>
    </source>
</evidence>
<dbReference type="EMBL" id="JAAWWB010000038">
    <property type="protein sequence ID" value="KAG6737885.1"/>
    <property type="molecule type" value="Genomic_DNA"/>
</dbReference>
<feature type="chain" id="PRO_5036481196" description="Protein kinase domain-containing protein" evidence="5">
    <location>
        <begin position="20"/>
        <end position="70"/>
    </location>
</feature>
<keyword evidence="2" id="KW-0547">Nucleotide-binding</keyword>
<evidence type="ECO:0008006" key="8">
    <source>
        <dbReference type="Google" id="ProtNLM"/>
    </source>
</evidence>